<dbReference type="EMBL" id="VSRR010058935">
    <property type="protein sequence ID" value="MPC82131.1"/>
    <property type="molecule type" value="Genomic_DNA"/>
</dbReference>
<dbReference type="AlphaFoldDB" id="A0A5B7I9L9"/>
<organism evidence="1 2">
    <name type="scientific">Portunus trituberculatus</name>
    <name type="common">Swimming crab</name>
    <name type="synonym">Neptunus trituberculatus</name>
    <dbReference type="NCBI Taxonomy" id="210409"/>
    <lineage>
        <taxon>Eukaryota</taxon>
        <taxon>Metazoa</taxon>
        <taxon>Ecdysozoa</taxon>
        <taxon>Arthropoda</taxon>
        <taxon>Crustacea</taxon>
        <taxon>Multicrustacea</taxon>
        <taxon>Malacostraca</taxon>
        <taxon>Eumalacostraca</taxon>
        <taxon>Eucarida</taxon>
        <taxon>Decapoda</taxon>
        <taxon>Pleocyemata</taxon>
        <taxon>Brachyura</taxon>
        <taxon>Eubrachyura</taxon>
        <taxon>Portunoidea</taxon>
        <taxon>Portunidae</taxon>
        <taxon>Portuninae</taxon>
        <taxon>Portunus</taxon>
    </lineage>
</organism>
<gene>
    <name evidence="1" type="ORF">E2C01_076777</name>
</gene>
<sequence length="62" mass="6693">MILLTFTVTQTIPAGGVAVRHVAPPTGCHHVATCSPYPEPRTFPETGLCSTLYEARVIRLIT</sequence>
<comment type="caution">
    <text evidence="1">The sequence shown here is derived from an EMBL/GenBank/DDBJ whole genome shotgun (WGS) entry which is preliminary data.</text>
</comment>
<evidence type="ECO:0000313" key="2">
    <source>
        <dbReference type="Proteomes" id="UP000324222"/>
    </source>
</evidence>
<name>A0A5B7I9L9_PORTR</name>
<evidence type="ECO:0000313" key="1">
    <source>
        <dbReference type="EMBL" id="MPC82131.1"/>
    </source>
</evidence>
<accession>A0A5B7I9L9</accession>
<protein>
    <submittedName>
        <fullName evidence="1">Uncharacterized protein</fullName>
    </submittedName>
</protein>
<reference evidence="1 2" key="1">
    <citation type="submission" date="2019-05" db="EMBL/GenBank/DDBJ databases">
        <title>Another draft genome of Portunus trituberculatus and its Hox gene families provides insights of decapod evolution.</title>
        <authorList>
            <person name="Jeong J.-H."/>
            <person name="Song I."/>
            <person name="Kim S."/>
            <person name="Choi T."/>
            <person name="Kim D."/>
            <person name="Ryu S."/>
            <person name="Kim W."/>
        </authorList>
    </citation>
    <scope>NUCLEOTIDE SEQUENCE [LARGE SCALE GENOMIC DNA]</scope>
    <source>
        <tissue evidence="1">Muscle</tissue>
    </source>
</reference>
<proteinExistence type="predicted"/>
<dbReference type="Proteomes" id="UP000324222">
    <property type="component" value="Unassembled WGS sequence"/>
</dbReference>
<keyword evidence="2" id="KW-1185">Reference proteome</keyword>